<organism evidence="1 2">
    <name type="scientific">Tubulinosema ratisbonensis</name>
    <dbReference type="NCBI Taxonomy" id="291195"/>
    <lineage>
        <taxon>Eukaryota</taxon>
        <taxon>Fungi</taxon>
        <taxon>Fungi incertae sedis</taxon>
        <taxon>Microsporidia</taxon>
        <taxon>Tubulinosematoidea</taxon>
        <taxon>Tubulinosematidae</taxon>
        <taxon>Tubulinosema</taxon>
    </lineage>
</organism>
<reference evidence="1 2" key="1">
    <citation type="submission" date="2018-10" db="EMBL/GenBank/DDBJ databases">
        <title>Draft genome sequence of the microsporidian Tubulinosema ratisbonensis.</title>
        <authorList>
            <person name="Polonais V."/>
            <person name="Peyretaillade E."/>
            <person name="Niehus S."/>
            <person name="Wawrzyniak I."/>
            <person name="Franchet A."/>
            <person name="Gaspin C."/>
            <person name="Reichstadt M."/>
            <person name="Belser C."/>
            <person name="Labadie K."/>
            <person name="Delbac F."/>
            <person name="Ferrandon D."/>
        </authorList>
    </citation>
    <scope>NUCLEOTIDE SEQUENCE [LARGE SCALE GENOMIC DNA]</scope>
    <source>
        <strain evidence="1 2">Franzen</strain>
    </source>
</reference>
<dbReference type="VEuPathDB" id="MicrosporidiaDB:TUBRATIS_18130"/>
<dbReference type="Proteomes" id="UP000282876">
    <property type="component" value="Unassembled WGS sequence"/>
</dbReference>
<sequence>MNIYNLFLYISSFLLTDNYSEKIYKLLTNDKLKLRNCFSLNKKDKKINKFIKIAHKLTTEYFFQMSHYNYIISTSCRSDEQTLIEFKFNKHKENLCRYFCLEYVSKLEIEEKLIDFLKDFYKKKHKIYNLNKETYFKKYIRDNRIKDLICLNYNKKDFILFLIKKFLLSKEFAELKIFLPELNLISYLVSNVDKMPFHKIIHYCLLHFYLKYEYISKLLNCNLFNLKFIPKYLLYIFVELKLNLRCMLYTMLQEVQYEAVNEYKGFIYFLLSEFYTDIYAYENLLKEKKNFLKKDFYFRFSKHFVDSN</sequence>
<evidence type="ECO:0000313" key="2">
    <source>
        <dbReference type="Proteomes" id="UP000282876"/>
    </source>
</evidence>
<proteinExistence type="predicted"/>
<name>A0A437AKV8_9MICR</name>
<accession>A0A437AKV8</accession>
<gene>
    <name evidence="1" type="ORF">TUBRATIS_18130</name>
</gene>
<comment type="caution">
    <text evidence="1">The sequence shown here is derived from an EMBL/GenBank/DDBJ whole genome shotgun (WGS) entry which is preliminary data.</text>
</comment>
<keyword evidence="2" id="KW-1185">Reference proteome</keyword>
<dbReference type="EMBL" id="RCSS01000432">
    <property type="protein sequence ID" value="RVD91724.1"/>
    <property type="molecule type" value="Genomic_DNA"/>
</dbReference>
<evidence type="ECO:0000313" key="1">
    <source>
        <dbReference type="EMBL" id="RVD91724.1"/>
    </source>
</evidence>
<dbReference type="AlphaFoldDB" id="A0A437AKV8"/>
<protein>
    <submittedName>
        <fullName evidence="1">Uncharacterized protein</fullName>
    </submittedName>
</protein>